<dbReference type="FunFam" id="2.40.70.10:FF:000115">
    <property type="entry name" value="Lysosomal aspartic protease"/>
    <property type="match status" value="1"/>
</dbReference>
<reference evidence="7 8" key="1">
    <citation type="journal article" date="2021" name="Elife">
        <title>Chloroplast acquisition without the gene transfer in kleptoplastic sea slugs, Plakobranchus ocellatus.</title>
        <authorList>
            <person name="Maeda T."/>
            <person name="Takahashi S."/>
            <person name="Yoshida T."/>
            <person name="Shimamura S."/>
            <person name="Takaki Y."/>
            <person name="Nagai Y."/>
            <person name="Toyoda A."/>
            <person name="Suzuki Y."/>
            <person name="Arimoto A."/>
            <person name="Ishii H."/>
            <person name="Satoh N."/>
            <person name="Nishiyama T."/>
            <person name="Hasebe M."/>
            <person name="Maruyama T."/>
            <person name="Minagawa J."/>
            <person name="Obokata J."/>
            <person name="Shigenobu S."/>
        </authorList>
    </citation>
    <scope>NUCLEOTIDE SEQUENCE [LARGE SCALE GENOMIC DNA]</scope>
</reference>
<evidence type="ECO:0000256" key="1">
    <source>
        <dbReference type="ARBA" id="ARBA00007447"/>
    </source>
</evidence>
<keyword evidence="3" id="KW-0064">Aspartyl protease</keyword>
<dbReference type="SUPFAM" id="SSF50630">
    <property type="entry name" value="Acid proteases"/>
    <property type="match status" value="1"/>
</dbReference>
<dbReference type="InterPro" id="IPR021109">
    <property type="entry name" value="Peptidase_aspartic_dom_sf"/>
</dbReference>
<organism evidence="7 8">
    <name type="scientific">Plakobranchus ocellatus</name>
    <dbReference type="NCBI Taxonomy" id="259542"/>
    <lineage>
        <taxon>Eukaryota</taxon>
        <taxon>Metazoa</taxon>
        <taxon>Spiralia</taxon>
        <taxon>Lophotrochozoa</taxon>
        <taxon>Mollusca</taxon>
        <taxon>Gastropoda</taxon>
        <taxon>Heterobranchia</taxon>
        <taxon>Euthyneura</taxon>
        <taxon>Panpulmonata</taxon>
        <taxon>Sacoglossa</taxon>
        <taxon>Placobranchoidea</taxon>
        <taxon>Plakobranchidae</taxon>
        <taxon>Plakobranchus</taxon>
    </lineage>
</organism>
<evidence type="ECO:0000256" key="4">
    <source>
        <dbReference type="ARBA" id="ARBA00022801"/>
    </source>
</evidence>
<evidence type="ECO:0000256" key="2">
    <source>
        <dbReference type="ARBA" id="ARBA00022670"/>
    </source>
</evidence>
<protein>
    <submittedName>
        <fullName evidence="7">Cathepsin d-like aspartic protease</fullName>
    </submittedName>
</protein>
<gene>
    <name evidence="7" type="ORF">PoB_006325200</name>
</gene>
<dbReference type="PROSITE" id="PS51767">
    <property type="entry name" value="PEPTIDASE_A1"/>
    <property type="match status" value="1"/>
</dbReference>
<evidence type="ECO:0000313" key="8">
    <source>
        <dbReference type="Proteomes" id="UP000735302"/>
    </source>
</evidence>
<evidence type="ECO:0000313" key="7">
    <source>
        <dbReference type="EMBL" id="GFO36747.1"/>
    </source>
</evidence>
<keyword evidence="4" id="KW-0378">Hydrolase</keyword>
<dbReference type="InterPro" id="IPR033121">
    <property type="entry name" value="PEPTIDASE_A1"/>
</dbReference>
<comment type="similarity">
    <text evidence="1">Belongs to the peptidase A1 family.</text>
</comment>
<dbReference type="AlphaFoldDB" id="A0AAV4CXW6"/>
<name>A0AAV4CXW6_9GAST</name>
<feature type="active site" evidence="5">
    <location>
        <position position="140"/>
    </location>
</feature>
<dbReference type="Gene3D" id="2.40.70.10">
    <property type="entry name" value="Acid Proteases"/>
    <property type="match status" value="2"/>
</dbReference>
<dbReference type="Proteomes" id="UP000735302">
    <property type="component" value="Unassembled WGS sequence"/>
</dbReference>
<dbReference type="CDD" id="cd05471">
    <property type="entry name" value="pepsin_like"/>
    <property type="match status" value="1"/>
</dbReference>
<dbReference type="PANTHER" id="PTHR47966">
    <property type="entry name" value="BETA-SITE APP-CLEAVING ENZYME, ISOFORM A-RELATED"/>
    <property type="match status" value="1"/>
</dbReference>
<accession>A0AAV4CXW6</accession>
<keyword evidence="2 7" id="KW-0645">Protease</keyword>
<feature type="domain" description="Peptidase A1" evidence="6">
    <location>
        <begin position="122"/>
        <end position="423"/>
    </location>
</feature>
<dbReference type="Gene3D" id="2.60.40.1960">
    <property type="match status" value="1"/>
</dbReference>
<dbReference type="EMBL" id="BLXT01007137">
    <property type="protein sequence ID" value="GFO36747.1"/>
    <property type="molecule type" value="Genomic_DNA"/>
</dbReference>
<dbReference type="InterPro" id="IPR001461">
    <property type="entry name" value="Aspartic_peptidase_A1"/>
</dbReference>
<dbReference type="GO" id="GO:0004190">
    <property type="term" value="F:aspartic-type endopeptidase activity"/>
    <property type="evidence" value="ECO:0007669"/>
    <property type="project" value="UniProtKB-KW"/>
</dbReference>
<dbReference type="GO" id="GO:0006508">
    <property type="term" value="P:proteolysis"/>
    <property type="evidence" value="ECO:0007669"/>
    <property type="project" value="UniProtKB-KW"/>
</dbReference>
<dbReference type="InterPro" id="IPR034164">
    <property type="entry name" value="Pepsin-like_dom"/>
</dbReference>
<dbReference type="PANTHER" id="PTHR47966:SF51">
    <property type="entry name" value="BETA-SITE APP-CLEAVING ENZYME, ISOFORM A-RELATED"/>
    <property type="match status" value="1"/>
</dbReference>
<sequence>MEDDRSLAITVRQAFKSFSEFTALKEKRKKLFKRLVLGQGSELVSYANQRLKGLKYADELVYRKNKRPLTPYVAKSEKLASFSQRKPFRLHASLQENGNPIHDSPPVSTSEIILWNLTNAMHYGIVGIGARGQVFKMLFDTCSSPMWITASLDELRLPSYHKNGKYDSSSTNTNRGKPFSVSYSANNVTGTWSEDVVTLGDIVVPSQVFGEATFVSDIFDSLNIDGVVGLGFRDIFKRDKPNVFDNMVSQGLVQAPIFSFYMNRLEAGGRQSRLTLGGVNPEYYTGDFTYVNLTAPNKWQFKIDRVQLFSGMEIFSENGCQGEMDSTTTLIIGPRMDVIPLNIKLGANLVNMPGPYEMRKTKKDASMSNEENIQVLMHTESLQILNALVRTFGCNHRSWTNSKNMSEHRSRINTIGRLMSCMG</sequence>
<evidence type="ECO:0000256" key="3">
    <source>
        <dbReference type="ARBA" id="ARBA00022750"/>
    </source>
</evidence>
<proteinExistence type="inferred from homology"/>
<feature type="active site" evidence="5">
    <location>
        <position position="325"/>
    </location>
</feature>
<comment type="caution">
    <text evidence="7">The sequence shown here is derived from an EMBL/GenBank/DDBJ whole genome shotgun (WGS) entry which is preliminary data.</text>
</comment>
<keyword evidence="8" id="KW-1185">Reference proteome</keyword>
<dbReference type="PRINTS" id="PR00792">
    <property type="entry name" value="PEPSIN"/>
</dbReference>
<evidence type="ECO:0000256" key="5">
    <source>
        <dbReference type="PIRSR" id="PIRSR601461-1"/>
    </source>
</evidence>
<evidence type="ECO:0000259" key="6">
    <source>
        <dbReference type="PROSITE" id="PS51767"/>
    </source>
</evidence>
<dbReference type="Pfam" id="PF00026">
    <property type="entry name" value="Asp"/>
    <property type="match status" value="1"/>
</dbReference>